<proteinExistence type="predicted"/>
<evidence type="ECO:0000313" key="2">
    <source>
        <dbReference type="Proteomes" id="UP000595703"/>
    </source>
</evidence>
<dbReference type="Proteomes" id="UP000595703">
    <property type="component" value="Chromosome"/>
</dbReference>
<dbReference type="InterPro" id="IPR021944">
    <property type="entry name" value="DUF3560"/>
</dbReference>
<name>A0A7U3UT24_9ACTN</name>
<dbReference type="AlphaFoldDB" id="A0A7U3UT24"/>
<keyword evidence="2" id="KW-1185">Reference proteome</keyword>
<protein>
    <recommendedName>
        <fullName evidence="3">DUF3560 domain-containing protein</fullName>
    </recommendedName>
</protein>
<reference evidence="1 2" key="3">
    <citation type="journal article" date="2011" name="Nat. Chem. Biol.">
        <title>Reveromycin A biosynthesis uses RevG and RevJ for stereospecific spiroacetal formation.</title>
        <authorList>
            <person name="Takahashi S."/>
            <person name="Toyoda A."/>
            <person name="Sekiyama Y."/>
            <person name="Takagi H."/>
            <person name="Nogawa T."/>
            <person name="Uramoto M."/>
            <person name="Suzuki R."/>
            <person name="Koshino H."/>
            <person name="Kumano T."/>
            <person name="Panthee S."/>
            <person name="Dairi T."/>
            <person name="Ishikawa J."/>
            <person name="Ikeda H."/>
            <person name="Sakaki Y."/>
            <person name="Osada H."/>
        </authorList>
    </citation>
    <scope>NUCLEOTIDE SEQUENCE [LARGE SCALE GENOMIC DNA]</scope>
    <source>
        <strain evidence="1 2">SN-593</strain>
    </source>
</reference>
<reference evidence="1 2" key="4">
    <citation type="journal article" date="2020" name="Sci. Rep.">
        <title>beta-carboline chemical signals induce reveromycin production through a LuxR family regulator in Streptomyces sp. SN-593.</title>
        <authorList>
            <person name="Panthee S."/>
            <person name="Kito N."/>
            <person name="Hayashi T."/>
            <person name="Shimizu T."/>
            <person name="Ishikawa J."/>
            <person name="Hamamoto H."/>
            <person name="Osada H."/>
            <person name="Takahashi S."/>
        </authorList>
    </citation>
    <scope>NUCLEOTIDE SEQUENCE [LARGE SCALE GENOMIC DNA]</scope>
    <source>
        <strain evidence="1 2">SN-593</strain>
    </source>
</reference>
<dbReference type="RefSeq" id="WP_202234489.1">
    <property type="nucleotide sequence ID" value="NZ_AP018365.1"/>
</dbReference>
<dbReference type="EMBL" id="AP018365">
    <property type="protein sequence ID" value="BBA98327.1"/>
    <property type="molecule type" value="Genomic_DNA"/>
</dbReference>
<sequence length="341" mass="38412">MAEITIKHTRAEGTLILGSQPKDGVLEALNPWGFRYARSVGFVYLRGSRDRTADMRRINGAKAALEAAQHTVTLDIDETVRRAFGEAETERYERAGARTERFDARADRLQESSDEKWARGRQIAASYQGEPVKIDHYSAGRHMRDLNRAKTLFGQSVTEQQEADRCRGRADSAAYYEEGRKHPGTTIRRLERLNAERRQVERQMERVVRTAEGCAEASNPLDPQLIVEQLVKLDADHHDLCDQIAHWDAHLAEVQAAGVKVWGKADFAPGDYAQLGDRWYLVLRANAKSLTVPRSVDWKARVYNRDNQAGTSTSTLPYDKVMGRMSGAEMDARLRADDAAV</sequence>
<evidence type="ECO:0000313" key="1">
    <source>
        <dbReference type="EMBL" id="BBA98327.1"/>
    </source>
</evidence>
<evidence type="ECO:0008006" key="3">
    <source>
        <dbReference type="Google" id="ProtNLM"/>
    </source>
</evidence>
<dbReference type="SUPFAM" id="SSF46966">
    <property type="entry name" value="Spectrin repeat"/>
    <property type="match status" value="1"/>
</dbReference>
<gene>
    <name evidence="1" type="ORF">RVR_4466</name>
</gene>
<organism evidence="1 2">
    <name type="scientific">Actinacidiphila reveromycinica</name>
    <dbReference type="NCBI Taxonomy" id="659352"/>
    <lineage>
        <taxon>Bacteria</taxon>
        <taxon>Bacillati</taxon>
        <taxon>Actinomycetota</taxon>
        <taxon>Actinomycetes</taxon>
        <taxon>Kitasatosporales</taxon>
        <taxon>Streptomycetaceae</taxon>
        <taxon>Actinacidiphila</taxon>
    </lineage>
</organism>
<reference evidence="1 2" key="1">
    <citation type="journal article" date="2010" name="J. Bacteriol.">
        <title>Biochemical characterization of a novel indole prenyltransferase from Streptomyces sp. SN-593.</title>
        <authorList>
            <person name="Takahashi S."/>
            <person name="Takagi H."/>
            <person name="Toyoda A."/>
            <person name="Uramoto M."/>
            <person name="Nogawa T."/>
            <person name="Ueki M."/>
            <person name="Sakaki Y."/>
            <person name="Osada H."/>
        </authorList>
    </citation>
    <scope>NUCLEOTIDE SEQUENCE [LARGE SCALE GENOMIC DNA]</scope>
    <source>
        <strain evidence="1 2">SN-593</strain>
    </source>
</reference>
<dbReference type="KEGG" id="arev:RVR_4466"/>
<dbReference type="Pfam" id="PF12083">
    <property type="entry name" value="DUF3560"/>
    <property type="match status" value="1"/>
</dbReference>
<accession>A0A7U3UT24</accession>
<reference evidence="1 2" key="2">
    <citation type="journal article" date="2011" name="J. Antibiot.">
        <title>Furaquinocins I and J: novel polyketide isoprenoid hybrid compounds from Streptomyces reveromyceticus SN-593.</title>
        <authorList>
            <person name="Panthee S."/>
            <person name="Takahashi S."/>
            <person name="Takagi H."/>
            <person name="Nogawa T."/>
            <person name="Oowada E."/>
            <person name="Uramoto M."/>
            <person name="Osada H."/>
        </authorList>
    </citation>
    <scope>NUCLEOTIDE SEQUENCE [LARGE SCALE GENOMIC DNA]</scope>
    <source>
        <strain evidence="1 2">SN-593</strain>
    </source>
</reference>